<feature type="compositionally biased region" description="Polar residues" evidence="1">
    <location>
        <begin position="463"/>
        <end position="477"/>
    </location>
</feature>
<feature type="region of interest" description="Disordered" evidence="1">
    <location>
        <begin position="79"/>
        <end position="98"/>
    </location>
</feature>
<proteinExistence type="predicted"/>
<feature type="compositionally biased region" description="Basic and acidic residues" evidence="1">
    <location>
        <begin position="1"/>
        <end position="10"/>
    </location>
</feature>
<feature type="compositionally biased region" description="Low complexity" evidence="1">
    <location>
        <begin position="931"/>
        <end position="948"/>
    </location>
</feature>
<dbReference type="EMBL" id="CM003379">
    <property type="protein sequence ID" value="KOM52381.1"/>
    <property type="molecule type" value="Genomic_DNA"/>
</dbReference>
<dbReference type="Proteomes" id="UP000053144">
    <property type="component" value="Chromosome 9"/>
</dbReference>
<dbReference type="GO" id="GO:0016973">
    <property type="term" value="P:poly(A)+ mRNA export from nucleus"/>
    <property type="evidence" value="ECO:0007669"/>
    <property type="project" value="TreeGrafter"/>
</dbReference>
<dbReference type="GO" id="GO:0071763">
    <property type="term" value="P:nuclear membrane organization"/>
    <property type="evidence" value="ECO:0007669"/>
    <property type="project" value="TreeGrafter"/>
</dbReference>
<protein>
    <recommendedName>
        <fullName evidence="4">Nuclear pore complex protein NUP1</fullName>
    </recommendedName>
</protein>
<evidence type="ECO:0008006" key="4">
    <source>
        <dbReference type="Google" id="ProtNLM"/>
    </source>
</evidence>
<feature type="compositionally biased region" description="Polar residues" evidence="1">
    <location>
        <begin position="805"/>
        <end position="814"/>
    </location>
</feature>
<accession>A0A0L9VBD2</accession>
<feature type="region of interest" description="Disordered" evidence="1">
    <location>
        <begin position="1"/>
        <end position="54"/>
    </location>
</feature>
<dbReference type="PANTHER" id="PTHR33416">
    <property type="entry name" value="NUCLEAR PORE COMPLEX PROTEIN NUP1"/>
    <property type="match status" value="1"/>
</dbReference>
<evidence type="ECO:0000313" key="3">
    <source>
        <dbReference type="Proteomes" id="UP000053144"/>
    </source>
</evidence>
<organism evidence="2 3">
    <name type="scientific">Phaseolus angularis</name>
    <name type="common">Azuki bean</name>
    <name type="synonym">Vigna angularis</name>
    <dbReference type="NCBI Taxonomy" id="3914"/>
    <lineage>
        <taxon>Eukaryota</taxon>
        <taxon>Viridiplantae</taxon>
        <taxon>Streptophyta</taxon>
        <taxon>Embryophyta</taxon>
        <taxon>Tracheophyta</taxon>
        <taxon>Spermatophyta</taxon>
        <taxon>Magnoliopsida</taxon>
        <taxon>eudicotyledons</taxon>
        <taxon>Gunneridae</taxon>
        <taxon>Pentapetalae</taxon>
        <taxon>rosids</taxon>
        <taxon>fabids</taxon>
        <taxon>Fabales</taxon>
        <taxon>Fabaceae</taxon>
        <taxon>Papilionoideae</taxon>
        <taxon>50 kb inversion clade</taxon>
        <taxon>NPAAA clade</taxon>
        <taxon>indigoferoid/millettioid clade</taxon>
        <taxon>Phaseoleae</taxon>
        <taxon>Vigna</taxon>
    </lineage>
</organism>
<feature type="compositionally biased region" description="Basic residues" evidence="1">
    <location>
        <begin position="1269"/>
        <end position="1281"/>
    </location>
</feature>
<feature type="compositionally biased region" description="Polar residues" evidence="1">
    <location>
        <begin position="785"/>
        <end position="796"/>
    </location>
</feature>
<feature type="region of interest" description="Disordered" evidence="1">
    <location>
        <begin position="454"/>
        <end position="478"/>
    </location>
</feature>
<reference evidence="3" key="1">
    <citation type="journal article" date="2015" name="Proc. Natl. Acad. Sci. U.S.A.">
        <title>Genome sequencing of adzuki bean (Vigna angularis) provides insight into high starch and low fat accumulation and domestication.</title>
        <authorList>
            <person name="Yang K."/>
            <person name="Tian Z."/>
            <person name="Chen C."/>
            <person name="Luo L."/>
            <person name="Zhao B."/>
            <person name="Wang Z."/>
            <person name="Yu L."/>
            <person name="Li Y."/>
            <person name="Sun Y."/>
            <person name="Li W."/>
            <person name="Chen Y."/>
            <person name="Li Y."/>
            <person name="Zhang Y."/>
            <person name="Ai D."/>
            <person name="Zhao J."/>
            <person name="Shang C."/>
            <person name="Ma Y."/>
            <person name="Wu B."/>
            <person name="Wang M."/>
            <person name="Gao L."/>
            <person name="Sun D."/>
            <person name="Zhang P."/>
            <person name="Guo F."/>
            <person name="Wang W."/>
            <person name="Li Y."/>
            <person name="Wang J."/>
            <person name="Varshney R.K."/>
            <person name="Wang J."/>
            <person name="Ling H.Q."/>
            <person name="Wan P."/>
        </authorList>
    </citation>
    <scope>NUCLEOTIDE SEQUENCE</scope>
    <source>
        <strain evidence="3">cv. Jingnong 6</strain>
    </source>
</reference>
<name>A0A0L9VBD2_PHAAN</name>
<gene>
    <name evidence="2" type="ORF">LR48_Vigan09g104000</name>
</gene>
<feature type="region of interest" description="Disordered" evidence="1">
    <location>
        <begin position="931"/>
        <end position="954"/>
    </location>
</feature>
<feature type="region of interest" description="Disordered" evidence="1">
    <location>
        <begin position="785"/>
        <end position="822"/>
    </location>
</feature>
<feature type="region of interest" description="Disordered" evidence="1">
    <location>
        <begin position="501"/>
        <end position="531"/>
    </location>
</feature>
<feature type="region of interest" description="Disordered" evidence="1">
    <location>
        <begin position="1245"/>
        <end position="1281"/>
    </location>
</feature>
<dbReference type="GO" id="GO:0005635">
    <property type="term" value="C:nuclear envelope"/>
    <property type="evidence" value="ECO:0007669"/>
    <property type="project" value="TreeGrafter"/>
</dbReference>
<dbReference type="OMA" id="ESCPNDH"/>
<evidence type="ECO:0000256" key="1">
    <source>
        <dbReference type="SAM" id="MobiDB-lite"/>
    </source>
</evidence>
<dbReference type="PANTHER" id="PTHR33416:SF20">
    <property type="entry name" value="NUCLEAR PORE COMPLEX PROTEIN NUP1"/>
    <property type="match status" value="1"/>
</dbReference>
<feature type="compositionally biased region" description="Low complexity" evidence="1">
    <location>
        <begin position="37"/>
        <end position="52"/>
    </location>
</feature>
<dbReference type="OrthoDB" id="653468at2759"/>
<evidence type="ECO:0000313" key="2">
    <source>
        <dbReference type="EMBL" id="KOM52381.1"/>
    </source>
</evidence>
<feature type="region of interest" description="Disordered" evidence="1">
    <location>
        <begin position="616"/>
        <end position="645"/>
    </location>
</feature>
<dbReference type="STRING" id="3914.A0A0L9VBD2"/>
<feature type="compositionally biased region" description="Polar residues" evidence="1">
    <location>
        <begin position="513"/>
        <end position="523"/>
    </location>
</feature>
<dbReference type="Gramene" id="KOM52381">
    <property type="protein sequence ID" value="KOM52381"/>
    <property type="gene ID" value="LR48_Vigan09g104000"/>
</dbReference>
<dbReference type="KEGG" id="var:108342995"/>
<feature type="region of interest" description="Disordered" evidence="1">
    <location>
        <begin position="312"/>
        <end position="342"/>
    </location>
</feature>
<sequence>MATEEKEKGYEGGAGAGGKFRKRPFRGRTQTTPYDRPPTSLRNPNTNSSNNNGWFSKLLDPTQRLITHSAHSLFSSLFRKRLPPPPPPETEHEVKNSSQEEAVFVASNSSGLQEIPVGVSDTQINCSDEGGLTELEKLLKQKTFSRSEIDHLTALMRSRTVDAPVREEEKGTGVVPSEPVVQSGQKECPKTLAIENGIENTVVVTPRVISSFPIEDVASPAELAKSYMGSRHSKVSSSVLGVQTSALWEDPTLVNREKFSLKSPIMTIVPRTTKYAAVHENGFMTSRSRGRSAIYNMARTPYARIYPTSRLKGGDHAVEDEPSFSSQSAFNHDVLSGSKTGAVKRRSSVLDNDIGSVGPVRRTRQKSNLLYSKGSSSLISGSSLSVDRNQMVVNASQQGSSMQKPILLDEVKHSHMKLSKENVDGTIPSLSSPPLPSKSSEMASKIMQQLDKLVSPKEKSSESRLTIVNDNPPTKLSPSMLRGQALQSMETVDSSKLLNNMHGNNLDGPFGNLSGSAQNQKLNSQRDKVENGPLKLVAPTDGLLPLITTEDATKTSNKVLSTAKSGDSFMIKSVSDLPRKKRAFHMSAHEDFLDLDDDDYPNGAVSSFSLLEKEMTSSTAVTGETNSSHEATEQENPSAMSKTSTIDGKAHIGTAYKSKVGEKVDVSIFSSSSNLDPTYKPVTATPNGSVAKPPLFISENKVVSSREFTAPSSPPKEITKSGPTFGLEKVVSSKDRAADAPMVEFGSNKNVNKVLPVPFTASSSIGAEPSFLKFSASFSNLGSSISTNTVAGTTDSMPKVRESDNGNAESTNDTESSVKASELASSSAASTSFLTSSKSIVNFGHNSNQNNGSLASPSFSSFPPPVSGNFTSPNIFSSLPAVQSSAINMADSNGSSMASMTTGKMASSNSSSSTPVVASSYPTTSVFKFGSSPVPSTSLPLSSSGLEPLETKRSQDAGAGSLSCTAFGSSSAGIGNFGFISSATKTVNSLSRSVVGASSGSVHSAQASTTIGLEACTQTQSVPFGSSASSPSYGLTGNTTFSLSSFSSPSSSPSFSSGSSLFSSSPAINVMNSGTTFGLSTSASSSAVNSLSSNTSTSSTLFGSSWQPSKSPFGSTFNSSSLSSSGLSLGTSTASVSSPTMFLSTSSASTPQFSFTSAAASISTQHAFGSPTPAFAFGSAPVNNQKMSMEDGMAEDTVQATTPATSVFRQQPGPLQSNFVFGASTPPAASSFQFGSQQNIALQNPSFQTSGSVGGSFSLGTGGGDKSGRRIVKAKHKQRKK</sequence>